<evidence type="ECO:0008006" key="3">
    <source>
        <dbReference type="Google" id="ProtNLM"/>
    </source>
</evidence>
<dbReference type="Gene3D" id="3.40.50.150">
    <property type="entry name" value="Vaccinia Virus protein VP39"/>
    <property type="match status" value="1"/>
</dbReference>
<dbReference type="STRING" id="1297569.MESS2_120030"/>
<evidence type="ECO:0000313" key="2">
    <source>
        <dbReference type="Proteomes" id="UP000012062"/>
    </source>
</evidence>
<dbReference type="eggNOG" id="COG4627">
    <property type="taxonomic scope" value="Bacteria"/>
</dbReference>
<evidence type="ECO:0000313" key="1">
    <source>
        <dbReference type="EMBL" id="CCV04117.1"/>
    </source>
</evidence>
<comment type="caution">
    <text evidence="1">The sequence shown here is derived from an EMBL/GenBank/DDBJ whole genome shotgun (WGS) entry which is preliminary data.</text>
</comment>
<keyword evidence="2" id="KW-1185">Reference proteome</keyword>
<proteinExistence type="predicted"/>
<name>M5EI92_9HYPH</name>
<dbReference type="AlphaFoldDB" id="M5EI92"/>
<dbReference type="InterPro" id="IPR029063">
    <property type="entry name" value="SAM-dependent_MTases_sf"/>
</dbReference>
<dbReference type="Pfam" id="PF13489">
    <property type="entry name" value="Methyltransf_23"/>
    <property type="match status" value="1"/>
</dbReference>
<sequence length="274" mass="31939">MSVVESTEIFGSGVSMLVSPQSVLSRVAVERREYLERILPRFGSILELGAFDNPVFRKELGDMVKYADWFGKEELLDMHKNNKKRNFDRAVDVDYVVKDHLFARYIDAKFDLISGSHVIEHIADVVTWLKEIEALLRPGGAVFLAIPDRSYTFDYFRSESTAIQMVRAHEEKLSRPDKWQIFDHFYYHQKVDAEEIWNGMPPSEFKSRFSFSEAIKRSEIASNEYTDAHCWVFTPSSFEIVINDLRLAGLVRLSVEHVESTRRGRNEFWTVLRK</sequence>
<accession>M5EI92</accession>
<organism evidence="1 2">
    <name type="scientific">Mesorhizobium metallidurans STM 2683</name>
    <dbReference type="NCBI Taxonomy" id="1297569"/>
    <lineage>
        <taxon>Bacteria</taxon>
        <taxon>Pseudomonadati</taxon>
        <taxon>Pseudomonadota</taxon>
        <taxon>Alphaproteobacteria</taxon>
        <taxon>Hyphomicrobiales</taxon>
        <taxon>Phyllobacteriaceae</taxon>
        <taxon>Mesorhizobium</taxon>
    </lineage>
</organism>
<dbReference type="SUPFAM" id="SSF53335">
    <property type="entry name" value="S-adenosyl-L-methionine-dependent methyltransferases"/>
    <property type="match status" value="1"/>
</dbReference>
<dbReference type="EMBL" id="CAUM01000024">
    <property type="protein sequence ID" value="CCV04117.1"/>
    <property type="molecule type" value="Genomic_DNA"/>
</dbReference>
<dbReference type="Proteomes" id="UP000012062">
    <property type="component" value="Unassembled WGS sequence"/>
</dbReference>
<protein>
    <recommendedName>
        <fullName evidence="3">Methyltransferase type 11 domain-containing protein</fullName>
    </recommendedName>
</protein>
<reference evidence="1 2" key="1">
    <citation type="submission" date="2013-02" db="EMBL/GenBank/DDBJ databases">
        <authorList>
            <person name="Genoscope - CEA"/>
        </authorList>
    </citation>
    <scope>NUCLEOTIDE SEQUENCE [LARGE SCALE GENOMIC DNA]</scope>
    <source>
        <strain evidence="1 2">STM 2683</strain>
    </source>
</reference>
<gene>
    <name evidence="1" type="ORF">MESS2_120030</name>
</gene>